<evidence type="ECO:0000256" key="2">
    <source>
        <dbReference type="ARBA" id="ARBA00011245"/>
    </source>
</evidence>
<dbReference type="InterPro" id="IPR037481">
    <property type="entry name" value="LacX"/>
</dbReference>
<dbReference type="InterPro" id="IPR008183">
    <property type="entry name" value="Aldose_1/G6P_1-epimerase"/>
</dbReference>
<dbReference type="CDD" id="cd09024">
    <property type="entry name" value="Aldose_epim_lacX"/>
    <property type="match status" value="1"/>
</dbReference>
<comment type="caution">
    <text evidence="4">The sequence shown here is derived from an EMBL/GenBank/DDBJ whole genome shotgun (WGS) entry which is preliminary data.</text>
</comment>
<dbReference type="EMBL" id="JXRA01000074">
    <property type="protein sequence ID" value="KIO76116.1"/>
    <property type="molecule type" value="Genomic_DNA"/>
</dbReference>
<dbReference type="InterPro" id="IPR014718">
    <property type="entry name" value="GH-type_carb-bd"/>
</dbReference>
<evidence type="ECO:0000313" key="5">
    <source>
        <dbReference type="Proteomes" id="UP000032049"/>
    </source>
</evidence>
<reference evidence="4 5" key="1">
    <citation type="submission" date="2015-01" db="EMBL/GenBank/DDBJ databases">
        <title>Draft genome sequence of Pedobacter sp. NL19 isolated from sludge of an effluent treatment pond in an abandoned uranium mine.</title>
        <authorList>
            <person name="Santos T."/>
            <person name="Caetano T."/>
            <person name="Covas C."/>
            <person name="Cruz A."/>
            <person name="Mendo S."/>
        </authorList>
    </citation>
    <scope>NUCLEOTIDE SEQUENCE [LARGE SCALE GENOMIC DNA]</scope>
    <source>
        <strain evidence="4 5">NL19</strain>
    </source>
</reference>
<dbReference type="OrthoDB" id="9795355at2"/>
<sequence>MILLENEHIKVAVAAKGAEMQHIISKQTNLEYLWKGDSAYWGKFSPVLFPVVGGLKNNTYSIGDQSYQLPRHGFARDLEFEVQQINEQEALFTLSNNSETLKVYPFEFRFSLRYKLSGASVSCTYEVHNPGVKDLLFSVGGHPAFAVPLTSDTVYEDYYLDFSQDEALHVHEIEDNLISDKTVVIQLNERKLNLQHDLFYNDALVMKDLNSKSIQLRNTKNQHGLTFRFIDFPFFGIWAAKDADFVCLEPWCGIADGIHHNQQLSDKEGIQSLSPGLDWKRSWAVEIF</sequence>
<dbReference type="SUPFAM" id="SSF74650">
    <property type="entry name" value="Galactose mutarotase-like"/>
    <property type="match status" value="1"/>
</dbReference>
<dbReference type="PANTHER" id="PTHR11122">
    <property type="entry name" value="APOSPORY-ASSOCIATED PROTEIN C-RELATED"/>
    <property type="match status" value="1"/>
</dbReference>
<comment type="subunit">
    <text evidence="2">Monomer.</text>
</comment>
<dbReference type="STRING" id="1503925.TH53_16840"/>
<gene>
    <name evidence="4" type="ORF">TH53_16840</name>
</gene>
<keyword evidence="3" id="KW-0106">Calcium</keyword>
<dbReference type="GO" id="GO:0016853">
    <property type="term" value="F:isomerase activity"/>
    <property type="evidence" value="ECO:0007669"/>
    <property type="project" value="InterPro"/>
</dbReference>
<evidence type="ECO:0000256" key="3">
    <source>
        <dbReference type="ARBA" id="ARBA00022837"/>
    </source>
</evidence>
<proteinExistence type="predicted"/>
<dbReference type="Proteomes" id="UP000032049">
    <property type="component" value="Unassembled WGS sequence"/>
</dbReference>
<dbReference type="AlphaFoldDB" id="A0A0D0GNM9"/>
<evidence type="ECO:0000256" key="1">
    <source>
        <dbReference type="ARBA" id="ARBA00001913"/>
    </source>
</evidence>
<dbReference type="Pfam" id="PF01263">
    <property type="entry name" value="Aldose_epim"/>
    <property type="match status" value="1"/>
</dbReference>
<keyword evidence="5" id="KW-1185">Reference proteome</keyword>
<protein>
    <submittedName>
        <fullName evidence="4">Aldose epimerase</fullName>
    </submittedName>
</protein>
<dbReference type="Gene3D" id="2.70.98.10">
    <property type="match status" value="1"/>
</dbReference>
<dbReference type="InterPro" id="IPR011013">
    <property type="entry name" value="Gal_mutarotase_sf_dom"/>
</dbReference>
<dbReference type="GO" id="GO:0030246">
    <property type="term" value="F:carbohydrate binding"/>
    <property type="evidence" value="ECO:0007669"/>
    <property type="project" value="InterPro"/>
</dbReference>
<comment type="cofactor">
    <cofactor evidence="1">
        <name>Ca(2+)</name>
        <dbReference type="ChEBI" id="CHEBI:29108"/>
    </cofactor>
</comment>
<dbReference type="GO" id="GO:0005975">
    <property type="term" value="P:carbohydrate metabolic process"/>
    <property type="evidence" value="ECO:0007669"/>
    <property type="project" value="InterPro"/>
</dbReference>
<organism evidence="4 5">
    <name type="scientific">Pedobacter lusitanus</name>
    <dbReference type="NCBI Taxonomy" id="1503925"/>
    <lineage>
        <taxon>Bacteria</taxon>
        <taxon>Pseudomonadati</taxon>
        <taxon>Bacteroidota</taxon>
        <taxon>Sphingobacteriia</taxon>
        <taxon>Sphingobacteriales</taxon>
        <taxon>Sphingobacteriaceae</taxon>
        <taxon>Pedobacter</taxon>
    </lineage>
</organism>
<accession>A0A0D0GNM9</accession>
<dbReference type="PANTHER" id="PTHR11122:SF13">
    <property type="entry name" value="GLUCOSE-6-PHOSPHATE 1-EPIMERASE"/>
    <property type="match status" value="1"/>
</dbReference>
<evidence type="ECO:0000313" key="4">
    <source>
        <dbReference type="EMBL" id="KIO76116.1"/>
    </source>
</evidence>
<name>A0A0D0GNM9_9SPHI</name>